<dbReference type="GO" id="GO:0005634">
    <property type="term" value="C:nucleus"/>
    <property type="evidence" value="ECO:0007669"/>
    <property type="project" value="UniProtKB-ARBA"/>
</dbReference>
<evidence type="ECO:0000256" key="2">
    <source>
        <dbReference type="SAM" id="Coils"/>
    </source>
</evidence>
<dbReference type="PANTHER" id="PTHR37984:SF5">
    <property type="entry name" value="PROTEIN NYNRIN-LIKE"/>
    <property type="match status" value="1"/>
</dbReference>
<dbReference type="Gene3D" id="3.30.420.10">
    <property type="entry name" value="Ribonuclease H-like superfamily/Ribonuclease H"/>
    <property type="match status" value="1"/>
</dbReference>
<gene>
    <name evidence="4" type="ORF">O181_003370</name>
</gene>
<comment type="caution">
    <text evidence="4">The sequence shown here is derived from an EMBL/GenBank/DDBJ whole genome shotgun (WGS) entry which is preliminary data.</text>
</comment>
<feature type="domain" description="Integrase catalytic" evidence="3">
    <location>
        <begin position="75"/>
        <end position="181"/>
    </location>
</feature>
<feature type="coiled-coil region" evidence="2">
    <location>
        <begin position="195"/>
        <end position="226"/>
    </location>
</feature>
<dbReference type="SUPFAM" id="SSF53098">
    <property type="entry name" value="Ribonuclease H-like"/>
    <property type="match status" value="1"/>
</dbReference>
<dbReference type="PANTHER" id="PTHR37984">
    <property type="entry name" value="PROTEIN CBG26694"/>
    <property type="match status" value="1"/>
</dbReference>
<keyword evidence="2" id="KW-0175">Coiled coil</keyword>
<organism evidence="4 5">
    <name type="scientific">Austropuccinia psidii MF-1</name>
    <dbReference type="NCBI Taxonomy" id="1389203"/>
    <lineage>
        <taxon>Eukaryota</taxon>
        <taxon>Fungi</taxon>
        <taxon>Dikarya</taxon>
        <taxon>Basidiomycota</taxon>
        <taxon>Pucciniomycotina</taxon>
        <taxon>Pucciniomycetes</taxon>
        <taxon>Pucciniales</taxon>
        <taxon>Sphaerophragmiaceae</taxon>
        <taxon>Austropuccinia</taxon>
    </lineage>
</organism>
<evidence type="ECO:0000313" key="5">
    <source>
        <dbReference type="Proteomes" id="UP000765509"/>
    </source>
</evidence>
<evidence type="ECO:0000313" key="4">
    <source>
        <dbReference type="EMBL" id="MBW0463655.1"/>
    </source>
</evidence>
<dbReference type="PROSITE" id="PS50994">
    <property type="entry name" value="INTEGRASE"/>
    <property type="match status" value="1"/>
</dbReference>
<evidence type="ECO:0000259" key="3">
    <source>
        <dbReference type="PROSITE" id="PS50994"/>
    </source>
</evidence>
<dbReference type="InterPro" id="IPR036397">
    <property type="entry name" value="RNaseH_sf"/>
</dbReference>
<dbReference type="InterPro" id="IPR041588">
    <property type="entry name" value="Integrase_H2C2"/>
</dbReference>
<dbReference type="InterPro" id="IPR012337">
    <property type="entry name" value="RNaseH-like_sf"/>
</dbReference>
<proteinExistence type="predicted"/>
<dbReference type="Proteomes" id="UP000765509">
    <property type="component" value="Unassembled WGS sequence"/>
</dbReference>
<dbReference type="EMBL" id="AVOT02000603">
    <property type="protein sequence ID" value="MBW0463655.1"/>
    <property type="molecule type" value="Genomic_DNA"/>
</dbReference>
<dbReference type="GO" id="GO:0015074">
    <property type="term" value="P:DNA integration"/>
    <property type="evidence" value="ECO:0007669"/>
    <property type="project" value="InterPro"/>
</dbReference>
<accession>A0A9Q3BEB8</accession>
<dbReference type="InterPro" id="IPR050951">
    <property type="entry name" value="Retrovirus_Pol_polyprotein"/>
</dbReference>
<sequence>MRHRGDKETDRIINARFWWEGMKKSINKGVQSCLACQKRKQILQREKGKSTETSTLFGRASMYPVHIKSGRWKDMYGSPKEVTADGGPDFGKELKDEVKRAGSRLRVTTPYYPASKGMMERVHKQHKDSLLKMCGENGGKWKKYLPLVTLADRISNKRTTGFSSTELQFGQLPVLLIDIETKRLLSVKWHKIFPIEELLKDRDKSLEGREEMKRKATEKIRKSREETMEYWDRRMAHQLR</sequence>
<evidence type="ECO:0000256" key="1">
    <source>
        <dbReference type="ARBA" id="ARBA00022884"/>
    </source>
</evidence>
<name>A0A9Q3BEB8_9BASI</name>
<dbReference type="GO" id="GO:0003723">
    <property type="term" value="F:RNA binding"/>
    <property type="evidence" value="ECO:0007669"/>
    <property type="project" value="UniProtKB-KW"/>
</dbReference>
<reference evidence="4" key="1">
    <citation type="submission" date="2021-03" db="EMBL/GenBank/DDBJ databases">
        <title>Draft genome sequence of rust myrtle Austropuccinia psidii MF-1, a brazilian biotype.</title>
        <authorList>
            <person name="Quecine M.C."/>
            <person name="Pachon D.M.R."/>
            <person name="Bonatelli M.L."/>
            <person name="Correr F.H."/>
            <person name="Franceschini L.M."/>
            <person name="Leite T.F."/>
            <person name="Margarido G.R.A."/>
            <person name="Almeida C.A."/>
            <person name="Ferrarezi J.A."/>
            <person name="Labate C.A."/>
        </authorList>
    </citation>
    <scope>NUCLEOTIDE SEQUENCE</scope>
    <source>
        <strain evidence="4">MF-1</strain>
    </source>
</reference>
<dbReference type="Gene3D" id="1.10.340.70">
    <property type="match status" value="1"/>
</dbReference>
<dbReference type="InterPro" id="IPR001584">
    <property type="entry name" value="Integrase_cat-core"/>
</dbReference>
<keyword evidence="1" id="KW-0694">RNA-binding</keyword>
<dbReference type="AlphaFoldDB" id="A0A9Q3BEB8"/>
<protein>
    <recommendedName>
        <fullName evidence="3">Integrase catalytic domain-containing protein</fullName>
    </recommendedName>
</protein>
<dbReference type="Pfam" id="PF17921">
    <property type="entry name" value="Integrase_H2C2"/>
    <property type="match status" value="1"/>
</dbReference>
<keyword evidence="5" id="KW-1185">Reference proteome</keyword>
<dbReference type="OrthoDB" id="422540at2759"/>